<name>A0ABD7LQ98_ENTFC</name>
<organism evidence="1 2">
    <name type="scientific">Enterococcus faecium</name>
    <name type="common">Streptococcus faecium</name>
    <dbReference type="NCBI Taxonomy" id="1352"/>
    <lineage>
        <taxon>Bacteria</taxon>
        <taxon>Bacillati</taxon>
        <taxon>Bacillota</taxon>
        <taxon>Bacilli</taxon>
        <taxon>Lactobacillales</taxon>
        <taxon>Enterococcaceae</taxon>
        <taxon>Enterococcus</taxon>
    </lineage>
</organism>
<comment type="caution">
    <text evidence="1">The sequence shown here is derived from an EMBL/GenBank/DDBJ whole genome shotgun (WGS) entry which is preliminary data.</text>
</comment>
<sequence length="49" mass="5983">MRKVDEYIKKKSQKSKVWQRTFELEYKKLSDSLKKDTYNPNEQSKADNQ</sequence>
<protein>
    <submittedName>
        <fullName evidence="1">Uncharacterized protein</fullName>
    </submittedName>
</protein>
<dbReference type="Proteomes" id="UP000183509">
    <property type="component" value="Unassembled WGS sequence"/>
</dbReference>
<reference evidence="1 2" key="1">
    <citation type="submission" date="2016-04" db="EMBL/GenBank/DDBJ databases">
        <authorList>
            <person name="Millard A."/>
        </authorList>
    </citation>
    <scope>NUCLEOTIDE SEQUENCE [LARGE SCALE GENOMIC DNA]</scope>
    <source>
        <strain evidence="1">Isolate 22</strain>
    </source>
</reference>
<evidence type="ECO:0000313" key="2">
    <source>
        <dbReference type="Proteomes" id="UP000183509"/>
    </source>
</evidence>
<dbReference type="RefSeq" id="WP_002322864.1">
    <property type="nucleotide sequence ID" value="NZ_CABGIM010000008.1"/>
</dbReference>
<evidence type="ECO:0000313" key="1">
    <source>
        <dbReference type="EMBL" id="SAM54643.1"/>
    </source>
</evidence>
<dbReference type="EMBL" id="FKLM01000158">
    <property type="protein sequence ID" value="SAM54643.1"/>
    <property type="molecule type" value="Genomic_DNA"/>
</dbReference>
<dbReference type="AlphaFoldDB" id="A0ABD7LQ98"/>
<accession>A0ABD7LQ98</accession>
<gene>
    <name evidence="1" type="ORF">DTPHA_603149</name>
</gene>
<proteinExistence type="predicted"/>